<keyword evidence="2" id="KW-0289">Folate biosynthesis</keyword>
<dbReference type="GO" id="GO:0046656">
    <property type="term" value="P:folic acid biosynthetic process"/>
    <property type="evidence" value="ECO:0007669"/>
    <property type="project" value="UniProtKB-KW"/>
</dbReference>
<dbReference type="InterPro" id="IPR045031">
    <property type="entry name" value="DHP_synth-like"/>
</dbReference>
<evidence type="ECO:0000256" key="2">
    <source>
        <dbReference type="RuleBase" id="RU361205"/>
    </source>
</evidence>
<dbReference type="UniPathway" id="UPA00077">
    <property type="reaction ID" value="UER00156"/>
</dbReference>
<comment type="similarity">
    <text evidence="1 2">Belongs to the DHPS family.</text>
</comment>
<dbReference type="OrthoDB" id="9811744at2"/>
<gene>
    <name evidence="4" type="primary">folP</name>
    <name evidence="4" type="ORF">E6C70_06865</name>
</gene>
<dbReference type="PANTHER" id="PTHR20941">
    <property type="entry name" value="FOLATE SYNTHESIS PROTEINS"/>
    <property type="match status" value="1"/>
</dbReference>
<dbReference type="GO" id="GO:0004156">
    <property type="term" value="F:dihydropteroate synthase activity"/>
    <property type="evidence" value="ECO:0007669"/>
    <property type="project" value="UniProtKB-EC"/>
</dbReference>
<keyword evidence="2" id="KW-0460">Magnesium</keyword>
<reference evidence="4 5" key="1">
    <citation type="submission" date="2019-04" db="EMBL/GenBank/DDBJ databases">
        <authorList>
            <person name="Jiang L."/>
        </authorList>
    </citation>
    <scope>NUCLEOTIDE SEQUENCE [LARGE SCALE GENOMIC DNA]</scope>
    <source>
        <strain evidence="4 5">YIM 131861</strain>
    </source>
</reference>
<dbReference type="GO" id="GO:0046872">
    <property type="term" value="F:metal ion binding"/>
    <property type="evidence" value="ECO:0007669"/>
    <property type="project" value="UniProtKB-KW"/>
</dbReference>
<evidence type="ECO:0000256" key="1">
    <source>
        <dbReference type="ARBA" id="ARBA00009503"/>
    </source>
</evidence>
<comment type="cofactor">
    <cofactor evidence="2">
        <name>Mg(2+)</name>
        <dbReference type="ChEBI" id="CHEBI:18420"/>
    </cofactor>
</comment>
<dbReference type="Proteomes" id="UP000307380">
    <property type="component" value="Unassembled WGS sequence"/>
</dbReference>
<keyword evidence="5" id="KW-1185">Reference proteome</keyword>
<dbReference type="Pfam" id="PF00809">
    <property type="entry name" value="Pterin_bind"/>
    <property type="match status" value="1"/>
</dbReference>
<sequence length="300" mass="32230">MRRAIGPSIFDFDRQVAVMAIVNRTPDSFYDRGATFALDAAVAAARGAIREGADWIDVGGVKFAPGPAVPVEDEIDRVVPVVRALDGCGAVISVDTFEPAVARAAIAAGAHVINDTTGIHDPLMADVVADSDVSLVITHSLAEPRTAYPAPRYGDVVAEVADFLRDRVSLALERGVPAERIIVDPGHDLNKNTVHSLELTRRLGEVASLGYPTLVALSNKDFVGEAIDRDREDRLSGSLAAAVYCVLQGARILRVHNVRETVDAVRMTEAILGWREPHHLAHNMPVAQADERNDDVDARA</sequence>
<keyword evidence="2" id="KW-0479">Metal-binding</keyword>
<dbReference type="EC" id="2.5.1.15" evidence="2"/>
<dbReference type="PANTHER" id="PTHR20941:SF8">
    <property type="entry name" value="INACTIVE DIHYDROPTEROATE SYNTHASE 2"/>
    <property type="match status" value="1"/>
</dbReference>
<dbReference type="PROSITE" id="PS50972">
    <property type="entry name" value="PTERIN_BINDING"/>
    <property type="match status" value="1"/>
</dbReference>
<dbReference type="GO" id="GO:0005829">
    <property type="term" value="C:cytosol"/>
    <property type="evidence" value="ECO:0007669"/>
    <property type="project" value="TreeGrafter"/>
</dbReference>
<feature type="domain" description="Pterin-binding" evidence="3">
    <location>
        <begin position="16"/>
        <end position="266"/>
    </location>
</feature>
<accession>A0A4S4G064</accession>
<organism evidence="4 5">
    <name type="scientific">Orlajensenia flava</name>
    <dbReference type="NCBI Taxonomy" id="2565934"/>
    <lineage>
        <taxon>Bacteria</taxon>
        <taxon>Bacillati</taxon>
        <taxon>Actinomycetota</taxon>
        <taxon>Actinomycetes</taxon>
        <taxon>Micrococcales</taxon>
        <taxon>Microbacteriaceae</taxon>
        <taxon>Orlajensenia</taxon>
    </lineage>
</organism>
<evidence type="ECO:0000313" key="4">
    <source>
        <dbReference type="EMBL" id="THG35745.1"/>
    </source>
</evidence>
<dbReference type="RefSeq" id="WP_136423474.1">
    <property type="nucleotide sequence ID" value="NZ_SSSN01000003.1"/>
</dbReference>
<comment type="pathway">
    <text evidence="2">Cofactor biosynthesis; tetrahydrofolate biosynthesis; 7,8-dihydrofolate from 2-amino-4-hydroxy-6-hydroxymethyl-7,8-dihydropteridine diphosphate and 4-aminobenzoate: step 1/2.</text>
</comment>
<dbReference type="NCBIfam" id="TIGR01496">
    <property type="entry name" value="DHPS"/>
    <property type="match status" value="1"/>
</dbReference>
<comment type="caution">
    <text evidence="4">The sequence shown here is derived from an EMBL/GenBank/DDBJ whole genome shotgun (WGS) entry which is preliminary data.</text>
</comment>
<proteinExistence type="inferred from homology"/>
<dbReference type="GO" id="GO:0046654">
    <property type="term" value="P:tetrahydrofolate biosynthetic process"/>
    <property type="evidence" value="ECO:0007669"/>
    <property type="project" value="UniProtKB-UniPathway"/>
</dbReference>
<dbReference type="PROSITE" id="PS00792">
    <property type="entry name" value="DHPS_1"/>
    <property type="match status" value="1"/>
</dbReference>
<protein>
    <recommendedName>
        <fullName evidence="2">Dihydropteroate synthase</fullName>
        <shortName evidence="2">DHPS</shortName>
        <ecNumber evidence="2">2.5.1.15</ecNumber>
    </recommendedName>
    <alternativeName>
        <fullName evidence="2">Dihydropteroate pyrophosphorylase</fullName>
    </alternativeName>
</protein>
<dbReference type="EMBL" id="SSSN01000003">
    <property type="protein sequence ID" value="THG35745.1"/>
    <property type="molecule type" value="Genomic_DNA"/>
</dbReference>
<dbReference type="SUPFAM" id="SSF51717">
    <property type="entry name" value="Dihydropteroate synthetase-like"/>
    <property type="match status" value="1"/>
</dbReference>
<dbReference type="InterPro" id="IPR011005">
    <property type="entry name" value="Dihydropteroate_synth-like_sf"/>
</dbReference>
<dbReference type="InterPro" id="IPR000489">
    <property type="entry name" value="Pterin-binding_dom"/>
</dbReference>
<keyword evidence="2 4" id="KW-0808">Transferase</keyword>
<dbReference type="AlphaFoldDB" id="A0A4S4G064"/>
<dbReference type="Gene3D" id="3.20.20.20">
    <property type="entry name" value="Dihydropteroate synthase-like"/>
    <property type="match status" value="1"/>
</dbReference>
<comment type="function">
    <text evidence="2">Catalyzes the condensation of para-aminobenzoate (pABA) with 6-hydroxymethyl-7,8-dihydropterin diphosphate (DHPt-PP) to form 7,8-dihydropteroate (H2Pte), the immediate precursor of folate derivatives.</text>
</comment>
<evidence type="ECO:0000313" key="5">
    <source>
        <dbReference type="Proteomes" id="UP000307380"/>
    </source>
</evidence>
<dbReference type="InterPro" id="IPR006390">
    <property type="entry name" value="DHP_synth_dom"/>
</dbReference>
<evidence type="ECO:0000259" key="3">
    <source>
        <dbReference type="PROSITE" id="PS50972"/>
    </source>
</evidence>
<name>A0A4S4G064_9MICO</name>